<dbReference type="Proteomes" id="UP000016933">
    <property type="component" value="Unassembled WGS sequence"/>
</dbReference>
<gene>
    <name evidence="2" type="ORF">DOTSEDRAFT_24831</name>
</gene>
<evidence type="ECO:0000313" key="3">
    <source>
        <dbReference type="Proteomes" id="UP000016933"/>
    </source>
</evidence>
<feature type="region of interest" description="Disordered" evidence="1">
    <location>
        <begin position="1"/>
        <end position="23"/>
    </location>
</feature>
<evidence type="ECO:0000313" key="2">
    <source>
        <dbReference type="EMBL" id="EME42813.1"/>
    </source>
</evidence>
<proteinExistence type="predicted"/>
<reference evidence="2 3" key="2">
    <citation type="journal article" date="2012" name="PLoS Pathog.">
        <title>Diverse lifestyles and strategies of plant pathogenesis encoded in the genomes of eighteen Dothideomycetes fungi.</title>
        <authorList>
            <person name="Ohm R.A."/>
            <person name="Feau N."/>
            <person name="Henrissat B."/>
            <person name="Schoch C.L."/>
            <person name="Horwitz B.A."/>
            <person name="Barry K.W."/>
            <person name="Condon B.J."/>
            <person name="Copeland A.C."/>
            <person name="Dhillon B."/>
            <person name="Glaser F."/>
            <person name="Hesse C.N."/>
            <person name="Kosti I."/>
            <person name="LaButti K."/>
            <person name="Lindquist E.A."/>
            <person name="Lucas S."/>
            <person name="Salamov A.A."/>
            <person name="Bradshaw R.E."/>
            <person name="Ciuffetti L."/>
            <person name="Hamelin R.C."/>
            <person name="Kema G.H.J."/>
            <person name="Lawrence C."/>
            <person name="Scott J.A."/>
            <person name="Spatafora J.W."/>
            <person name="Turgeon B.G."/>
            <person name="de Wit P.J.G.M."/>
            <person name="Zhong S."/>
            <person name="Goodwin S.B."/>
            <person name="Grigoriev I.V."/>
        </authorList>
    </citation>
    <scope>NUCLEOTIDE SEQUENCE [LARGE SCALE GENOMIC DNA]</scope>
    <source>
        <strain evidence="3">NZE10 / CBS 128990</strain>
    </source>
</reference>
<sequence>MVPHPEVSERRDSTNPWMPPKRLGSNVKVELRGAPLTFVFQHDGTSTGQIQDLPTRCDLHQTHSLYHARGNIWIVDYDATESTVGDGLDSGNAASVSQETLSTVDGTDDPRYENWNELSFDRRDIDNATLSFADLRQEHLRLPMQRHDQSWVQHYLPLKYHASEWSADPKSGGLVGRLSVLLGLVAMLQSSETWPQLLPKAIDKTGLTRGFWQVPQRQLSQRECGMHRTDERGLVITVYFDPDLCSKKDLSDLENGRKGPILP</sequence>
<dbReference type="STRING" id="675120.M2WLB4"/>
<reference evidence="3" key="1">
    <citation type="journal article" date="2012" name="PLoS Genet.">
        <title>The genomes of the fungal plant pathogens Cladosporium fulvum and Dothistroma septosporum reveal adaptation to different hosts and lifestyles but also signatures of common ancestry.</title>
        <authorList>
            <person name="de Wit P.J.G.M."/>
            <person name="van der Burgt A."/>
            <person name="Oekmen B."/>
            <person name="Stergiopoulos I."/>
            <person name="Abd-Elsalam K.A."/>
            <person name="Aerts A.L."/>
            <person name="Bahkali A.H."/>
            <person name="Beenen H.G."/>
            <person name="Chettri P."/>
            <person name="Cox M.P."/>
            <person name="Datema E."/>
            <person name="de Vries R.P."/>
            <person name="Dhillon B."/>
            <person name="Ganley A.R."/>
            <person name="Griffiths S.A."/>
            <person name="Guo Y."/>
            <person name="Hamelin R.C."/>
            <person name="Henrissat B."/>
            <person name="Kabir M.S."/>
            <person name="Jashni M.K."/>
            <person name="Kema G."/>
            <person name="Klaubauf S."/>
            <person name="Lapidus A."/>
            <person name="Levasseur A."/>
            <person name="Lindquist E."/>
            <person name="Mehrabi R."/>
            <person name="Ohm R.A."/>
            <person name="Owen T.J."/>
            <person name="Salamov A."/>
            <person name="Schwelm A."/>
            <person name="Schijlen E."/>
            <person name="Sun H."/>
            <person name="van den Burg H.A."/>
            <person name="van Ham R.C.H.J."/>
            <person name="Zhang S."/>
            <person name="Goodwin S.B."/>
            <person name="Grigoriev I.V."/>
            <person name="Collemare J."/>
            <person name="Bradshaw R.E."/>
        </authorList>
    </citation>
    <scope>NUCLEOTIDE SEQUENCE [LARGE SCALE GENOMIC DNA]</scope>
    <source>
        <strain evidence="3">NZE10 / CBS 128990</strain>
    </source>
</reference>
<organism evidence="2 3">
    <name type="scientific">Dothistroma septosporum (strain NZE10 / CBS 128990)</name>
    <name type="common">Red band needle blight fungus</name>
    <name type="synonym">Mycosphaerella pini</name>
    <dbReference type="NCBI Taxonomy" id="675120"/>
    <lineage>
        <taxon>Eukaryota</taxon>
        <taxon>Fungi</taxon>
        <taxon>Dikarya</taxon>
        <taxon>Ascomycota</taxon>
        <taxon>Pezizomycotina</taxon>
        <taxon>Dothideomycetes</taxon>
        <taxon>Dothideomycetidae</taxon>
        <taxon>Mycosphaerellales</taxon>
        <taxon>Mycosphaerellaceae</taxon>
        <taxon>Dothistroma</taxon>
    </lineage>
</organism>
<feature type="compositionally biased region" description="Basic and acidic residues" evidence="1">
    <location>
        <begin position="1"/>
        <end position="13"/>
    </location>
</feature>
<keyword evidence="3" id="KW-1185">Reference proteome</keyword>
<name>M2WLB4_DOTSN</name>
<dbReference type="OMA" id="KYHASEW"/>
<accession>M2WLB4</accession>
<dbReference type="OrthoDB" id="5243686at2759"/>
<evidence type="ECO:0000256" key="1">
    <source>
        <dbReference type="SAM" id="MobiDB-lite"/>
    </source>
</evidence>
<protein>
    <submittedName>
        <fullName evidence="2">Uncharacterized protein</fullName>
    </submittedName>
</protein>
<dbReference type="EMBL" id="KB446540">
    <property type="protein sequence ID" value="EME42813.1"/>
    <property type="molecule type" value="Genomic_DNA"/>
</dbReference>
<dbReference type="HOGENOM" id="CLU_1057780_0_0_1"/>
<dbReference type="eggNOG" id="ENOG502T05Q">
    <property type="taxonomic scope" value="Eukaryota"/>
</dbReference>
<dbReference type="AlphaFoldDB" id="M2WLB4"/>